<name>A0ACC3BXE6_PYRYE</name>
<gene>
    <name evidence="1" type="ORF">I4F81_005130</name>
</gene>
<accession>A0ACC3BXE6</accession>
<dbReference type="Proteomes" id="UP000798662">
    <property type="component" value="Chromosome 1"/>
</dbReference>
<sequence>MGRSPASAVGVVATTAAAAAAVVLAAAALPRVAAKADPFPTLAGTYPRFHGTAAACSASITILPDATLGVPANGASLLNASALSIGGGPCGAGTILVAPWSAINDPNSDSKTLGALRGLFGQARYTVVVTNLESGGDFWAGLLPTGLTCGVAGGTKLTASTALFVSSNSSRAVAWGASGTVPAGESQMATVTSSGGLCLYASRAVGSGGNVVVGSTATPTPTPTPGPTADPTAAPTAAPTATPDGDDDDEPACFPAAATVELSTGSVVRMDALRVGDAVRVAPGGGGAAFSPVYLFTHADGGARGGPPAVRLTTASGAAVTASAGHYVYAGGRLVAAAAVAVGDTLQVVPPGGGATTWVVSPVTAIAAVPVAGLYNPQTLAGEVVVDGVRASTYTTAVAPRVATALLAPLRAAWYAGGGAPAAAAASALDAPGRWVVARLGRVLGGGVSAEL</sequence>
<evidence type="ECO:0000313" key="2">
    <source>
        <dbReference type="Proteomes" id="UP000798662"/>
    </source>
</evidence>
<dbReference type="EMBL" id="CM020618">
    <property type="protein sequence ID" value="KAK1862562.1"/>
    <property type="molecule type" value="Genomic_DNA"/>
</dbReference>
<reference evidence="1" key="1">
    <citation type="submission" date="2019-11" db="EMBL/GenBank/DDBJ databases">
        <title>Nori genome reveals adaptations in red seaweeds to the harsh intertidal environment.</title>
        <authorList>
            <person name="Wang D."/>
            <person name="Mao Y."/>
        </authorList>
    </citation>
    <scope>NUCLEOTIDE SEQUENCE</scope>
    <source>
        <tissue evidence="1">Gametophyte</tissue>
    </source>
</reference>
<proteinExistence type="predicted"/>
<protein>
    <submittedName>
        <fullName evidence="1">Uncharacterized protein</fullName>
    </submittedName>
</protein>
<comment type="caution">
    <text evidence="1">The sequence shown here is derived from an EMBL/GenBank/DDBJ whole genome shotgun (WGS) entry which is preliminary data.</text>
</comment>
<organism evidence="1 2">
    <name type="scientific">Pyropia yezoensis</name>
    <name type="common">Susabi-nori</name>
    <name type="synonym">Porphyra yezoensis</name>
    <dbReference type="NCBI Taxonomy" id="2788"/>
    <lineage>
        <taxon>Eukaryota</taxon>
        <taxon>Rhodophyta</taxon>
        <taxon>Bangiophyceae</taxon>
        <taxon>Bangiales</taxon>
        <taxon>Bangiaceae</taxon>
        <taxon>Pyropia</taxon>
    </lineage>
</organism>
<keyword evidence="2" id="KW-1185">Reference proteome</keyword>
<evidence type="ECO:0000313" key="1">
    <source>
        <dbReference type="EMBL" id="KAK1862562.1"/>
    </source>
</evidence>